<dbReference type="STRING" id="1469948.GCA_000732725_00646"/>
<gene>
    <name evidence="1" type="ORF">EDD76_11359</name>
</gene>
<keyword evidence="2" id="KW-1185">Reference proteome</keyword>
<reference evidence="1 2" key="1">
    <citation type="submission" date="2019-03" db="EMBL/GenBank/DDBJ databases">
        <title>Genomic Encyclopedia of Type Strains, Phase IV (KMG-IV): sequencing the most valuable type-strain genomes for metagenomic binning, comparative biology and taxonomic classification.</title>
        <authorList>
            <person name="Goeker M."/>
        </authorList>
    </citation>
    <scope>NUCLEOTIDE SEQUENCE [LARGE SCALE GENOMIC DNA]</scope>
    <source>
        <strain evidence="1 2">DSM 100556</strain>
    </source>
</reference>
<evidence type="ECO:0000313" key="1">
    <source>
        <dbReference type="EMBL" id="TCL55925.1"/>
    </source>
</evidence>
<name>A0A4R1QTV2_9FIRM</name>
<comment type="caution">
    <text evidence="1">The sequence shown here is derived from an EMBL/GenBank/DDBJ whole genome shotgun (WGS) entry which is preliminary data.</text>
</comment>
<organism evidence="1 2">
    <name type="scientific">Kineothrix alysoides</name>
    <dbReference type="NCBI Taxonomy" id="1469948"/>
    <lineage>
        <taxon>Bacteria</taxon>
        <taxon>Bacillati</taxon>
        <taxon>Bacillota</taxon>
        <taxon>Clostridia</taxon>
        <taxon>Lachnospirales</taxon>
        <taxon>Lachnospiraceae</taxon>
        <taxon>Kineothrix</taxon>
    </lineage>
</organism>
<proteinExistence type="predicted"/>
<protein>
    <submittedName>
        <fullName evidence="1">Uncharacterized protein</fullName>
    </submittedName>
</protein>
<dbReference type="AlphaFoldDB" id="A0A4R1QTV2"/>
<accession>A0A4R1QTV2</accession>
<sequence length="103" mass="12062">METDDFLDELDEYIGQTLAVKILPKMTNFEMKSRKAILRKMLHKRDGNRLLLYARGASGAEEIDLYAIDRIDKQQYGSRLLNTYTISYELIFGEYSIFLTIKE</sequence>
<dbReference type="Proteomes" id="UP000295718">
    <property type="component" value="Unassembled WGS sequence"/>
</dbReference>
<evidence type="ECO:0000313" key="2">
    <source>
        <dbReference type="Proteomes" id="UP000295718"/>
    </source>
</evidence>
<dbReference type="EMBL" id="SLUO01000013">
    <property type="protein sequence ID" value="TCL55925.1"/>
    <property type="molecule type" value="Genomic_DNA"/>
</dbReference>
<dbReference type="RefSeq" id="WP_031389406.1">
    <property type="nucleotide sequence ID" value="NZ_JPNB01000001.1"/>
</dbReference>